<evidence type="ECO:0000313" key="1">
    <source>
        <dbReference type="EMBL" id="KAJ8567956.1"/>
    </source>
</evidence>
<accession>A0A9Q1MTQ1</accession>
<proteinExistence type="predicted"/>
<sequence>MNLRGGQQLLVWEKLELELEKSWRWSSRIILPTKVIGSPEFSLGFGFREVDPRVDFLTLTVDIDFDCLKNYGNVYPSLILHKTIKYFVCGSFASAWSEYFAGCEARFNPWRYSIEETKLRKQPKIE</sequence>
<organism evidence="1 2">
    <name type="scientific">Anisodus acutangulus</name>
    <dbReference type="NCBI Taxonomy" id="402998"/>
    <lineage>
        <taxon>Eukaryota</taxon>
        <taxon>Viridiplantae</taxon>
        <taxon>Streptophyta</taxon>
        <taxon>Embryophyta</taxon>
        <taxon>Tracheophyta</taxon>
        <taxon>Spermatophyta</taxon>
        <taxon>Magnoliopsida</taxon>
        <taxon>eudicotyledons</taxon>
        <taxon>Gunneridae</taxon>
        <taxon>Pentapetalae</taxon>
        <taxon>asterids</taxon>
        <taxon>lamiids</taxon>
        <taxon>Solanales</taxon>
        <taxon>Solanaceae</taxon>
        <taxon>Solanoideae</taxon>
        <taxon>Hyoscyameae</taxon>
        <taxon>Anisodus</taxon>
    </lineage>
</organism>
<dbReference type="EMBL" id="JAJAGQ010000003">
    <property type="protein sequence ID" value="KAJ8567956.1"/>
    <property type="molecule type" value="Genomic_DNA"/>
</dbReference>
<dbReference type="AlphaFoldDB" id="A0A9Q1MTQ1"/>
<evidence type="ECO:0000313" key="2">
    <source>
        <dbReference type="Proteomes" id="UP001152561"/>
    </source>
</evidence>
<comment type="caution">
    <text evidence="1">The sequence shown here is derived from an EMBL/GenBank/DDBJ whole genome shotgun (WGS) entry which is preliminary data.</text>
</comment>
<gene>
    <name evidence="1" type="ORF">K7X08_020678</name>
</gene>
<keyword evidence="2" id="KW-1185">Reference proteome</keyword>
<reference evidence="2" key="1">
    <citation type="journal article" date="2023" name="Proc. Natl. Acad. Sci. U.S.A.">
        <title>Genomic and structural basis for evolution of tropane alkaloid biosynthesis.</title>
        <authorList>
            <person name="Wanga Y.-J."/>
            <person name="Taina T."/>
            <person name="Yua J.-Y."/>
            <person name="Lia J."/>
            <person name="Xua B."/>
            <person name="Chenc J."/>
            <person name="D'Auriad J.C."/>
            <person name="Huanga J.-P."/>
            <person name="Huanga S.-X."/>
        </authorList>
    </citation>
    <scope>NUCLEOTIDE SEQUENCE [LARGE SCALE GENOMIC DNA]</scope>
    <source>
        <strain evidence="2">cv. KIB-2019</strain>
    </source>
</reference>
<dbReference type="Proteomes" id="UP001152561">
    <property type="component" value="Unassembled WGS sequence"/>
</dbReference>
<name>A0A9Q1MTQ1_9SOLA</name>
<protein>
    <submittedName>
        <fullName evidence="1">Uncharacterized protein</fullName>
    </submittedName>
</protein>